<dbReference type="GO" id="GO:0030674">
    <property type="term" value="F:protein-macromolecule adaptor activity"/>
    <property type="evidence" value="ECO:0007669"/>
    <property type="project" value="InterPro"/>
</dbReference>
<dbReference type="InterPro" id="IPR001452">
    <property type="entry name" value="SH3_domain"/>
</dbReference>
<dbReference type="InterPro" id="IPR035821">
    <property type="entry name" value="Sla1_SH3_3"/>
</dbReference>
<reference evidence="18 19" key="1">
    <citation type="submission" date="2019-06" db="EMBL/GenBank/DDBJ databases">
        <title>Draft genome sequence of the filamentous fungus Phialemoniopsis curvata isolated from diesel fuel.</title>
        <authorList>
            <person name="Varaljay V.A."/>
            <person name="Lyon W.J."/>
            <person name="Crouch A.L."/>
            <person name="Drake C.E."/>
            <person name="Hollomon J.M."/>
            <person name="Nadeau L.J."/>
            <person name="Nunn H.S."/>
            <person name="Stevenson B.S."/>
            <person name="Bojanowski C.L."/>
            <person name="Crookes-Goodson W.J."/>
        </authorList>
    </citation>
    <scope>NUCLEOTIDE SEQUENCE [LARGE SCALE GENOMIC DNA]</scope>
    <source>
        <strain evidence="18 19">D216</strain>
    </source>
</reference>
<evidence type="ECO:0000256" key="16">
    <source>
        <dbReference type="SAM" id="MobiDB-lite"/>
    </source>
</evidence>
<sequence>MAFLGVYKALYDYAPQAEGELAISEGDLLYVLDKGGEDGWWKAKKKASGEDEEEPEGLIPNNYIEEAEPQAHARALYEYTRQTDEELSFPEDARLAVYDTSDPDWILVGLDGEYGFVPSNYIEMGEDNDAGPPAEAPRPPALPSRPSADTIPSPPLPQRGTGADSEPSSPSAANPAAALAGVLAGRAAGHAPPPPLDLAPQQHYVESEDDDARSPPLPARPRGQSMHSMEDSRSPPLPTRQGTNDYEQRSPYLSPGGFHMYNINEMVSVMGKRKKMPTTLGINLTTGMILIAPERAQDGPSQEWSGEKMTHYSREGKHVFLELVRPSKSVDFHAGAKDTAEEIVSALGEMAGAIKAEGLREVIMAGSGQEQKKGVILYDFMAQGDDEVTVAVGDEVHVLDDTKSEEWWQVRRLKNGKEGVVPSSYIEITGTIKSPTAAVSHSGINAGKSSVAQNRLEEERLTKEAVKAAMRDESKRHSEVGPGMRLPERNSSLSARDINNNTGQQRSKRENGRADGGSSSRSGKSKPDPSKVRTWTDRSKSFSVEAQFLGLKDGKINLHKVNGVKIAVPVAKMSVEDLEYVERITGVSLDEDKPLSSMKKRSSHQEHGSSSKVGASIEPKKPDYDWFQFFLECEVAVGLCERYAQGFAKESMDESVLPDVDATVLRNLGLREGDIIKVMRYLDNKFGRHKKKGGEEEAEGGLFSGPGGTLRNNTRRGRPEPTSRPSDVIDANAFSQQKSGDSEHKAAPAPAVTSPVTAKAGGAPAGGFDDDAWDVKPSKSPAADAAPATTARPTAPSPVATPPPAPQPVRQLTGGLADLSLLTQPLEPAKPATVSPPTISPPPAAPAQVPAPTGATPGFFTALAQQQTGIQPAVNGTQSGVARQRPMAPQYTQGQGGLVPPPPGRPLSAPQSAQPSQFAPPPLQPQMTGITGQVAPPGQSLNEINQARMQQQFAQQMQQQQMQMQGFQPQPTGQPMMPMMTGMPQQFGPGQFMQQPNMMQSPFADPSRGQQFSPIQAQPTGFPGQFGQPQFGQPQQQPGVGGVNAFLPQALEPQRTGMPQPLQPQQTGLHFTHGFGNQQFGNQQQQQQQQQPAPAAPLVPQPTGPAPPVRFGVQPEAKKLAPQPTGRRANLSAATPANPFGF</sequence>
<dbReference type="InParanoid" id="A0A507BF87"/>
<dbReference type="GO" id="GO:0003779">
    <property type="term" value="F:actin binding"/>
    <property type="evidence" value="ECO:0007669"/>
    <property type="project" value="UniProtKB-KW"/>
</dbReference>
<dbReference type="Gene3D" id="1.10.150.50">
    <property type="entry name" value="Transcription Factor, Ets-1"/>
    <property type="match status" value="1"/>
</dbReference>
<dbReference type="RefSeq" id="XP_030999135.1">
    <property type="nucleotide sequence ID" value="XM_031137326.1"/>
</dbReference>
<dbReference type="GO" id="GO:0010008">
    <property type="term" value="C:endosome membrane"/>
    <property type="evidence" value="ECO:0007669"/>
    <property type="project" value="UniProtKB-SubCell"/>
</dbReference>
<dbReference type="GO" id="GO:0006897">
    <property type="term" value="P:endocytosis"/>
    <property type="evidence" value="ECO:0007669"/>
    <property type="project" value="UniProtKB-KW"/>
</dbReference>
<evidence type="ECO:0000256" key="3">
    <source>
        <dbReference type="ARBA" id="ARBA00004413"/>
    </source>
</evidence>
<feature type="compositionally biased region" description="Polar residues" evidence="16">
    <location>
        <begin position="939"/>
        <end position="948"/>
    </location>
</feature>
<keyword evidence="10" id="KW-0677">Repeat</keyword>
<dbReference type="Pfam" id="PF00018">
    <property type="entry name" value="SH3_1"/>
    <property type="match status" value="2"/>
</dbReference>
<evidence type="ECO:0000256" key="9">
    <source>
        <dbReference type="ARBA" id="ARBA00022583"/>
    </source>
</evidence>
<evidence type="ECO:0000256" key="12">
    <source>
        <dbReference type="ARBA" id="ARBA00023136"/>
    </source>
</evidence>
<feature type="region of interest" description="Disordered" evidence="16">
    <location>
        <begin position="690"/>
        <end position="858"/>
    </location>
</feature>
<feature type="compositionally biased region" description="Low complexity" evidence="16">
    <location>
        <begin position="1021"/>
        <end position="1038"/>
    </location>
</feature>
<evidence type="ECO:0000256" key="2">
    <source>
        <dbReference type="ARBA" id="ARBA00004134"/>
    </source>
</evidence>
<feature type="compositionally biased region" description="Pro residues" evidence="16">
    <location>
        <begin position="795"/>
        <end position="807"/>
    </location>
</feature>
<evidence type="ECO:0000259" key="17">
    <source>
        <dbReference type="PROSITE" id="PS50002"/>
    </source>
</evidence>
<keyword evidence="7" id="KW-1003">Cell membrane</keyword>
<dbReference type="FunCoup" id="A0A507BF87">
    <property type="interactions" value="129"/>
</dbReference>
<feature type="domain" description="SH3" evidence="17">
    <location>
        <begin position="369"/>
        <end position="431"/>
    </location>
</feature>
<dbReference type="PROSITE" id="PS50002">
    <property type="entry name" value="SH3"/>
    <property type="match status" value="3"/>
</dbReference>
<feature type="compositionally biased region" description="Low complexity" evidence="16">
    <location>
        <begin position="846"/>
        <end position="858"/>
    </location>
</feature>
<evidence type="ECO:0000256" key="4">
    <source>
        <dbReference type="ARBA" id="ARBA00007948"/>
    </source>
</evidence>
<dbReference type="OrthoDB" id="26539at2759"/>
<dbReference type="InterPro" id="IPR007131">
    <property type="entry name" value="SHD1"/>
</dbReference>
<feature type="region of interest" description="Disordered" evidence="16">
    <location>
        <begin position="879"/>
        <end position="1142"/>
    </location>
</feature>
<accession>A0A507BF87</accession>
<feature type="compositionally biased region" description="Basic and acidic residues" evidence="16">
    <location>
        <begin position="465"/>
        <end position="479"/>
    </location>
</feature>
<dbReference type="InterPro" id="IPR013761">
    <property type="entry name" value="SAM/pointed_sf"/>
</dbReference>
<feature type="compositionally biased region" description="Low complexity" evidence="16">
    <location>
        <begin position="949"/>
        <end position="996"/>
    </location>
</feature>
<feature type="compositionally biased region" description="Pro residues" evidence="16">
    <location>
        <begin position="1094"/>
        <end position="1108"/>
    </location>
</feature>
<feature type="compositionally biased region" description="Low complexity" evidence="16">
    <location>
        <begin position="1074"/>
        <end position="1091"/>
    </location>
</feature>
<keyword evidence="19" id="KW-1185">Reference proteome</keyword>
<evidence type="ECO:0000256" key="15">
    <source>
        <dbReference type="PROSITE-ProRule" id="PRU00192"/>
    </source>
</evidence>
<dbReference type="GO" id="GO:0042802">
    <property type="term" value="F:identical protein binding"/>
    <property type="evidence" value="ECO:0007669"/>
    <property type="project" value="InterPro"/>
</dbReference>
<dbReference type="GO" id="GO:0043130">
    <property type="term" value="F:ubiquitin binding"/>
    <property type="evidence" value="ECO:0007669"/>
    <property type="project" value="InterPro"/>
</dbReference>
<dbReference type="PRINTS" id="PR00452">
    <property type="entry name" value="SH3DOMAIN"/>
</dbReference>
<gene>
    <name evidence="18" type="ORF">E0L32_003067</name>
</gene>
<dbReference type="Gene3D" id="2.30.30.40">
    <property type="entry name" value="SH3 Domains"/>
    <property type="match status" value="3"/>
</dbReference>
<keyword evidence="6 15" id="KW-0728">SH3 domain</keyword>
<feature type="compositionally biased region" description="Polar residues" evidence="16">
    <location>
        <begin position="489"/>
        <end position="505"/>
    </location>
</feature>
<dbReference type="Pfam" id="PF03983">
    <property type="entry name" value="SHD1"/>
    <property type="match status" value="1"/>
</dbReference>
<dbReference type="SUPFAM" id="SSF50044">
    <property type="entry name" value="SH3-domain"/>
    <property type="match status" value="3"/>
</dbReference>
<evidence type="ECO:0000256" key="7">
    <source>
        <dbReference type="ARBA" id="ARBA00022475"/>
    </source>
</evidence>
<dbReference type="InterPro" id="IPR056996">
    <property type="entry name" value="PH_SLA1"/>
</dbReference>
<dbReference type="GO" id="GO:0030479">
    <property type="term" value="C:actin cortical patch"/>
    <property type="evidence" value="ECO:0007669"/>
    <property type="project" value="UniProtKB-SubCell"/>
</dbReference>
<dbReference type="CDD" id="cd11774">
    <property type="entry name" value="SH3_Sla1p_2"/>
    <property type="match status" value="1"/>
</dbReference>
<dbReference type="PANTHER" id="PTHR15735">
    <property type="entry name" value="FCH AND DOUBLE SH3 DOMAINS PROTEIN"/>
    <property type="match status" value="1"/>
</dbReference>
<keyword evidence="11" id="KW-0967">Endosome</keyword>
<dbReference type="STRING" id="1093900.A0A507BF87"/>
<evidence type="ECO:0000313" key="18">
    <source>
        <dbReference type="EMBL" id="TPX17424.1"/>
    </source>
</evidence>
<comment type="caution">
    <text evidence="18">The sequence shown here is derived from an EMBL/GenBank/DDBJ whole genome shotgun (WGS) entry which is preliminary data.</text>
</comment>
<dbReference type="GO" id="GO:0005886">
    <property type="term" value="C:plasma membrane"/>
    <property type="evidence" value="ECO:0007669"/>
    <property type="project" value="UniProtKB-SubCell"/>
</dbReference>
<keyword evidence="12" id="KW-0472">Membrane</keyword>
<feature type="compositionally biased region" description="Low complexity" evidence="16">
    <location>
        <begin position="747"/>
        <end position="762"/>
    </location>
</feature>
<keyword evidence="8" id="KW-0963">Cytoplasm</keyword>
<dbReference type="EMBL" id="SKBQ01000013">
    <property type="protein sequence ID" value="TPX17424.1"/>
    <property type="molecule type" value="Genomic_DNA"/>
</dbReference>
<dbReference type="InterPro" id="IPR036028">
    <property type="entry name" value="SH3-like_dom_sf"/>
</dbReference>
<feature type="domain" description="SH3" evidence="17">
    <location>
        <begin position="2"/>
        <end position="69"/>
    </location>
</feature>
<feature type="compositionally biased region" description="Low complexity" evidence="16">
    <location>
        <begin position="906"/>
        <end position="917"/>
    </location>
</feature>
<evidence type="ECO:0000256" key="13">
    <source>
        <dbReference type="ARBA" id="ARBA00023203"/>
    </source>
</evidence>
<dbReference type="GeneID" id="41970514"/>
<protein>
    <recommendedName>
        <fullName evidence="5">Actin cytoskeleton-regulatory complex protein SLA1</fullName>
    </recommendedName>
</protein>
<feature type="domain" description="SH3" evidence="17">
    <location>
        <begin position="70"/>
        <end position="127"/>
    </location>
</feature>
<evidence type="ECO:0000256" key="5">
    <source>
        <dbReference type="ARBA" id="ARBA00020357"/>
    </source>
</evidence>
<feature type="region of interest" description="Disordered" evidence="16">
    <location>
        <begin position="465"/>
        <end position="536"/>
    </location>
</feature>
<dbReference type="Pfam" id="PF14604">
    <property type="entry name" value="SH3_9"/>
    <property type="match status" value="1"/>
</dbReference>
<feature type="region of interest" description="Disordered" evidence="16">
    <location>
        <begin position="121"/>
        <end position="257"/>
    </location>
</feature>
<dbReference type="Proteomes" id="UP000319257">
    <property type="component" value="Unassembled WGS sequence"/>
</dbReference>
<evidence type="ECO:0000256" key="8">
    <source>
        <dbReference type="ARBA" id="ARBA00022490"/>
    </source>
</evidence>
<comment type="similarity">
    <text evidence="4">Belongs to the SLA1 family.</text>
</comment>
<evidence type="ECO:0000313" key="19">
    <source>
        <dbReference type="Proteomes" id="UP000319257"/>
    </source>
</evidence>
<dbReference type="PANTHER" id="PTHR15735:SF19">
    <property type="entry name" value="ACTIN CYTOSKELETON-REGULATORY COMPLEX PROTEIN SLA1"/>
    <property type="match status" value="1"/>
</dbReference>
<keyword evidence="9" id="KW-0254">Endocytosis</keyword>
<dbReference type="AlphaFoldDB" id="A0A507BF87"/>
<dbReference type="Pfam" id="PF24081">
    <property type="entry name" value="PH_SLA1"/>
    <property type="match status" value="1"/>
</dbReference>
<evidence type="ECO:0000256" key="6">
    <source>
        <dbReference type="ARBA" id="ARBA00022443"/>
    </source>
</evidence>
<dbReference type="Gene3D" id="2.30.30.700">
    <property type="entry name" value="SLA1 homology domain 1"/>
    <property type="match status" value="1"/>
</dbReference>
<dbReference type="CDD" id="cd11775">
    <property type="entry name" value="SH3_Sla1p_3"/>
    <property type="match status" value="1"/>
</dbReference>
<feature type="compositionally biased region" description="Low complexity" evidence="16">
    <location>
        <begin position="162"/>
        <end position="190"/>
    </location>
</feature>
<evidence type="ECO:0000256" key="11">
    <source>
        <dbReference type="ARBA" id="ARBA00022753"/>
    </source>
</evidence>
<organism evidence="18 19">
    <name type="scientific">Thyridium curvatum</name>
    <dbReference type="NCBI Taxonomy" id="1093900"/>
    <lineage>
        <taxon>Eukaryota</taxon>
        <taxon>Fungi</taxon>
        <taxon>Dikarya</taxon>
        <taxon>Ascomycota</taxon>
        <taxon>Pezizomycotina</taxon>
        <taxon>Sordariomycetes</taxon>
        <taxon>Sordariomycetidae</taxon>
        <taxon>Thyridiales</taxon>
        <taxon>Thyridiaceae</taxon>
        <taxon>Thyridium</taxon>
    </lineage>
</organism>
<evidence type="ECO:0000256" key="14">
    <source>
        <dbReference type="ARBA" id="ARBA00023212"/>
    </source>
</evidence>
<dbReference type="CDD" id="cd11773">
    <property type="entry name" value="SH3_Sla1p_1"/>
    <property type="match status" value="1"/>
</dbReference>
<keyword evidence="14" id="KW-0206">Cytoskeleton</keyword>
<feature type="compositionally biased region" description="Basic and acidic residues" evidence="16">
    <location>
        <begin position="525"/>
        <end position="536"/>
    </location>
</feature>
<dbReference type="SMART" id="SM00326">
    <property type="entry name" value="SH3"/>
    <property type="match status" value="3"/>
</dbReference>
<feature type="compositionally biased region" description="Polar residues" evidence="16">
    <location>
        <begin position="1008"/>
        <end position="1019"/>
    </location>
</feature>
<feature type="compositionally biased region" description="Low complexity" evidence="16">
    <location>
        <begin position="778"/>
        <end position="794"/>
    </location>
</feature>
<dbReference type="FunFam" id="2.30.30.40:FF:000256">
    <property type="entry name" value="Actin cytoskeleton-regulatory complex protein SLA1"/>
    <property type="match status" value="1"/>
</dbReference>
<evidence type="ECO:0000256" key="10">
    <source>
        <dbReference type="ARBA" id="ARBA00022737"/>
    </source>
</evidence>
<comment type="subcellular location">
    <subcellularLocation>
        <location evidence="3">Cell membrane</location>
        <topology evidence="3">Peripheral membrane protein</topology>
        <orientation evidence="3">Cytoplasmic side</orientation>
    </subcellularLocation>
    <subcellularLocation>
        <location evidence="2">Cytoplasm</location>
        <location evidence="2">Cytoskeleton</location>
        <location evidence="2">Actin patch</location>
    </subcellularLocation>
    <subcellularLocation>
        <location evidence="1">Endosome membrane</location>
        <topology evidence="1">Peripheral membrane protein</topology>
        <orientation evidence="1">Cytoplasmic side</orientation>
    </subcellularLocation>
</comment>
<feature type="region of interest" description="Disordered" evidence="16">
    <location>
        <begin position="592"/>
        <end position="616"/>
    </location>
</feature>
<dbReference type="InterPro" id="IPR035800">
    <property type="entry name" value="Sla1_SH3_1"/>
</dbReference>
<name>A0A507BF87_9PEZI</name>
<evidence type="ECO:0000256" key="1">
    <source>
        <dbReference type="ARBA" id="ARBA00004125"/>
    </source>
</evidence>
<proteinExistence type="inferred from homology"/>
<feature type="compositionally biased region" description="Pro residues" evidence="16">
    <location>
        <begin position="134"/>
        <end position="143"/>
    </location>
</feature>
<keyword evidence="13" id="KW-0009">Actin-binding</keyword>